<dbReference type="SMR" id="A0A0F3NA68"/>
<comment type="caution">
    <text evidence="9">The sequence shown here is derived from an EMBL/GenBank/DDBJ whole genome shotgun (WGS) entry which is preliminary data.</text>
</comment>
<dbReference type="InterPro" id="IPR042242">
    <property type="entry name" value="RecO_C"/>
</dbReference>
<evidence type="ECO:0000259" key="8">
    <source>
        <dbReference type="Pfam" id="PF11967"/>
    </source>
</evidence>
<dbReference type="InterPro" id="IPR012340">
    <property type="entry name" value="NA-bd_OB-fold"/>
</dbReference>
<dbReference type="GO" id="GO:0006302">
    <property type="term" value="P:double-strand break repair"/>
    <property type="evidence" value="ECO:0007669"/>
    <property type="project" value="TreeGrafter"/>
</dbReference>
<dbReference type="GO" id="GO:0043590">
    <property type="term" value="C:bacterial nucleoid"/>
    <property type="evidence" value="ECO:0007669"/>
    <property type="project" value="TreeGrafter"/>
</dbReference>
<dbReference type="PATRIC" id="fig|1359152.3.peg.442"/>
<comment type="function">
    <text evidence="7">Involved in DNA repair and RecF pathway recombination.</text>
</comment>
<sequence>MQWQDHGMIVSMTPYGDTRSILSVFTRNHGICNAMIRLNKKKQSLQIGDRVCVTWRARLANNLGYFNSCEIISSAFYAYFQDHSKLLCLSSVTSTIYKSVPTNDAHPILYDYLIEFAEAAECGGHWYNEYLKLELEILSQLGFALDLSRCAVYHCEDNLLYISPKTGRAISERAGVSYRHLLFPLPQILRDLHNGTHTEQCSRKEFLLCLQILGYFLHRHLLSDDSKFLEQRKEMTALIYEEEAF</sequence>
<dbReference type="Pfam" id="PF11967">
    <property type="entry name" value="RecO_N"/>
    <property type="match status" value="1"/>
</dbReference>
<evidence type="ECO:0000313" key="10">
    <source>
        <dbReference type="Proteomes" id="UP000033441"/>
    </source>
</evidence>
<keyword evidence="5 7" id="KW-0234">DNA repair</keyword>
<evidence type="ECO:0000256" key="2">
    <source>
        <dbReference type="ARBA" id="ARBA00021310"/>
    </source>
</evidence>
<feature type="domain" description="DNA replication/recombination mediator RecO N-terminal" evidence="8">
    <location>
        <begin position="1"/>
        <end position="74"/>
    </location>
</feature>
<dbReference type="AlphaFoldDB" id="A0A0F3NA68"/>
<organism evidence="9 10">
    <name type="scientific">Anaplasma phagocytophilum str. ApMUC09</name>
    <dbReference type="NCBI Taxonomy" id="1359152"/>
    <lineage>
        <taxon>Bacteria</taxon>
        <taxon>Pseudomonadati</taxon>
        <taxon>Pseudomonadota</taxon>
        <taxon>Alphaproteobacteria</taxon>
        <taxon>Rickettsiales</taxon>
        <taxon>Anaplasmataceae</taxon>
        <taxon>Anaplasma</taxon>
        <taxon>phagocytophilum group</taxon>
    </lineage>
</organism>
<comment type="similarity">
    <text evidence="1 7">Belongs to the RecO family.</text>
</comment>
<keyword evidence="4 7" id="KW-0233">DNA recombination</keyword>
<proteinExistence type="inferred from homology"/>
<evidence type="ECO:0000256" key="4">
    <source>
        <dbReference type="ARBA" id="ARBA00023172"/>
    </source>
</evidence>
<evidence type="ECO:0000256" key="5">
    <source>
        <dbReference type="ARBA" id="ARBA00023204"/>
    </source>
</evidence>
<dbReference type="Pfam" id="PF02565">
    <property type="entry name" value="RecO_C"/>
    <property type="match status" value="1"/>
</dbReference>
<dbReference type="InterPro" id="IPR037278">
    <property type="entry name" value="ARFGAP/RecO"/>
</dbReference>
<dbReference type="SUPFAM" id="SSF57863">
    <property type="entry name" value="ArfGap/RecO-like zinc finger"/>
    <property type="match status" value="1"/>
</dbReference>
<reference evidence="9 10" key="1">
    <citation type="submission" date="2015-02" db="EMBL/GenBank/DDBJ databases">
        <title>Genome Sequencing of Rickettsiales.</title>
        <authorList>
            <person name="Daugherty S.C."/>
            <person name="Su Q."/>
            <person name="Abolude K."/>
            <person name="Beier-Sexton M."/>
            <person name="Carlyon J.A."/>
            <person name="Carter R."/>
            <person name="Day N.P."/>
            <person name="Dumler S.J."/>
            <person name="Dyachenko V."/>
            <person name="Godinez A."/>
            <person name="Kurtti T.J."/>
            <person name="Lichay M."/>
            <person name="Mullins K.E."/>
            <person name="Ott S."/>
            <person name="Pappas-Brown V."/>
            <person name="Paris D.H."/>
            <person name="Patel P."/>
            <person name="Richards A.L."/>
            <person name="Sadzewicz L."/>
            <person name="Sears K."/>
            <person name="Seidman D."/>
            <person name="Sengamalay N."/>
            <person name="Stenos J."/>
            <person name="Tallon L.J."/>
            <person name="Vincent G."/>
            <person name="Fraser C.M."/>
            <person name="Munderloh U."/>
            <person name="Dunning-Hotopp J.C."/>
        </authorList>
    </citation>
    <scope>NUCLEOTIDE SEQUENCE [LARGE SCALE GENOMIC DNA]</scope>
    <source>
        <strain evidence="9 10">ApMUC09</strain>
    </source>
</reference>
<protein>
    <recommendedName>
        <fullName evidence="2 7">DNA repair protein RecO</fullName>
    </recommendedName>
    <alternativeName>
        <fullName evidence="6 7">Recombination protein O</fullName>
    </alternativeName>
</protein>
<dbReference type="HAMAP" id="MF_00201">
    <property type="entry name" value="RecO"/>
    <property type="match status" value="1"/>
</dbReference>
<evidence type="ECO:0000256" key="3">
    <source>
        <dbReference type="ARBA" id="ARBA00022763"/>
    </source>
</evidence>
<evidence type="ECO:0000256" key="1">
    <source>
        <dbReference type="ARBA" id="ARBA00007452"/>
    </source>
</evidence>
<dbReference type="PANTHER" id="PTHR33991">
    <property type="entry name" value="DNA REPAIR PROTEIN RECO"/>
    <property type="match status" value="1"/>
</dbReference>
<evidence type="ECO:0000256" key="6">
    <source>
        <dbReference type="ARBA" id="ARBA00033409"/>
    </source>
</evidence>
<dbReference type="GO" id="GO:0006310">
    <property type="term" value="P:DNA recombination"/>
    <property type="evidence" value="ECO:0007669"/>
    <property type="project" value="UniProtKB-UniRule"/>
</dbReference>
<dbReference type="Proteomes" id="UP000033441">
    <property type="component" value="Unassembled WGS sequence"/>
</dbReference>
<name>A0A0F3NA68_ANAPH</name>
<dbReference type="PANTHER" id="PTHR33991:SF1">
    <property type="entry name" value="DNA REPAIR PROTEIN RECO"/>
    <property type="match status" value="1"/>
</dbReference>
<keyword evidence="3 7" id="KW-0227">DNA damage</keyword>
<gene>
    <name evidence="7 9" type="primary">recO</name>
    <name evidence="9" type="ORF">APHMUC_0422</name>
</gene>
<evidence type="ECO:0000256" key="7">
    <source>
        <dbReference type="HAMAP-Rule" id="MF_00201"/>
    </source>
</evidence>
<accession>A0A0F3NA68</accession>
<dbReference type="Gene3D" id="2.40.50.140">
    <property type="entry name" value="Nucleic acid-binding proteins"/>
    <property type="match status" value="1"/>
</dbReference>
<dbReference type="InterPro" id="IPR022572">
    <property type="entry name" value="DNA_rep/recomb_RecO_N"/>
</dbReference>
<dbReference type="Gene3D" id="1.20.1440.120">
    <property type="entry name" value="Recombination protein O, C-terminal domain"/>
    <property type="match status" value="1"/>
</dbReference>
<dbReference type="InterPro" id="IPR003717">
    <property type="entry name" value="RecO"/>
</dbReference>
<dbReference type="EMBL" id="LANV01000001">
    <property type="protein sequence ID" value="KJV63814.1"/>
    <property type="molecule type" value="Genomic_DNA"/>
</dbReference>
<dbReference type="NCBIfam" id="TIGR00613">
    <property type="entry name" value="reco"/>
    <property type="match status" value="1"/>
</dbReference>
<evidence type="ECO:0000313" key="9">
    <source>
        <dbReference type="EMBL" id="KJV63814.1"/>
    </source>
</evidence>